<gene>
    <name evidence="5" type="ORF">NPIL_104711</name>
</gene>
<dbReference type="GO" id="GO:0006355">
    <property type="term" value="P:regulation of DNA-templated transcription"/>
    <property type="evidence" value="ECO:0007669"/>
    <property type="project" value="InterPro"/>
</dbReference>
<evidence type="ECO:0000256" key="2">
    <source>
        <dbReference type="ARBA" id="ARBA00023163"/>
    </source>
</evidence>
<accession>A0A8X6UVL6</accession>
<protein>
    <recommendedName>
        <fullName evidence="7">GATA-type domain-containing protein</fullName>
    </recommendedName>
</protein>
<sequence length="102" mass="11607">MSTEDGERSGRPKEPVSKEKDRQCRKCKTLTTSKWRLTKCESKTMCNACYQSDRRGKSIWHLDPSAKSSNLRLGPLDDIGDHHQSKSVPALEQLGHHQDQSK</sequence>
<dbReference type="Proteomes" id="UP000887013">
    <property type="component" value="Unassembled WGS sequence"/>
</dbReference>
<keyword evidence="6" id="KW-1185">Reference proteome</keyword>
<name>A0A8X6UVL6_NEPPI</name>
<evidence type="ECO:0000256" key="3">
    <source>
        <dbReference type="ARBA" id="ARBA00023242"/>
    </source>
</evidence>
<evidence type="ECO:0000256" key="1">
    <source>
        <dbReference type="ARBA" id="ARBA00023015"/>
    </source>
</evidence>
<dbReference type="EMBL" id="BMAW01040953">
    <property type="protein sequence ID" value="GFU61779.1"/>
    <property type="molecule type" value="Genomic_DNA"/>
</dbReference>
<evidence type="ECO:0000313" key="6">
    <source>
        <dbReference type="Proteomes" id="UP000887013"/>
    </source>
</evidence>
<keyword evidence="3" id="KW-0539">Nucleus</keyword>
<evidence type="ECO:0008006" key="7">
    <source>
        <dbReference type="Google" id="ProtNLM"/>
    </source>
</evidence>
<reference evidence="5" key="1">
    <citation type="submission" date="2020-08" db="EMBL/GenBank/DDBJ databases">
        <title>Multicomponent nature underlies the extraordinary mechanical properties of spider dragline silk.</title>
        <authorList>
            <person name="Kono N."/>
            <person name="Nakamura H."/>
            <person name="Mori M."/>
            <person name="Yoshida Y."/>
            <person name="Ohtoshi R."/>
            <person name="Malay A.D."/>
            <person name="Moran D.A.P."/>
            <person name="Tomita M."/>
            <person name="Numata K."/>
            <person name="Arakawa K."/>
        </authorList>
    </citation>
    <scope>NUCLEOTIDE SEQUENCE</scope>
</reference>
<keyword evidence="1" id="KW-0805">Transcription regulation</keyword>
<dbReference type="Gene3D" id="3.30.50.10">
    <property type="entry name" value="Erythroid Transcription Factor GATA-1, subunit A"/>
    <property type="match status" value="1"/>
</dbReference>
<evidence type="ECO:0000313" key="5">
    <source>
        <dbReference type="EMBL" id="GFU61779.1"/>
    </source>
</evidence>
<proteinExistence type="predicted"/>
<keyword evidence="2" id="KW-0804">Transcription</keyword>
<dbReference type="InterPro" id="IPR013088">
    <property type="entry name" value="Znf_NHR/GATA"/>
</dbReference>
<feature type="region of interest" description="Disordered" evidence="4">
    <location>
        <begin position="60"/>
        <end position="102"/>
    </location>
</feature>
<dbReference type="AlphaFoldDB" id="A0A8X6UVL6"/>
<comment type="caution">
    <text evidence="5">The sequence shown here is derived from an EMBL/GenBank/DDBJ whole genome shotgun (WGS) entry which is preliminary data.</text>
</comment>
<feature type="region of interest" description="Disordered" evidence="4">
    <location>
        <begin position="1"/>
        <end position="23"/>
    </location>
</feature>
<organism evidence="5 6">
    <name type="scientific">Nephila pilipes</name>
    <name type="common">Giant wood spider</name>
    <name type="synonym">Nephila maculata</name>
    <dbReference type="NCBI Taxonomy" id="299642"/>
    <lineage>
        <taxon>Eukaryota</taxon>
        <taxon>Metazoa</taxon>
        <taxon>Ecdysozoa</taxon>
        <taxon>Arthropoda</taxon>
        <taxon>Chelicerata</taxon>
        <taxon>Arachnida</taxon>
        <taxon>Araneae</taxon>
        <taxon>Araneomorphae</taxon>
        <taxon>Entelegynae</taxon>
        <taxon>Araneoidea</taxon>
        <taxon>Nephilidae</taxon>
        <taxon>Nephila</taxon>
    </lineage>
</organism>
<dbReference type="SUPFAM" id="SSF57716">
    <property type="entry name" value="Glucocorticoid receptor-like (DNA-binding domain)"/>
    <property type="match status" value="1"/>
</dbReference>
<dbReference type="GO" id="GO:0008270">
    <property type="term" value="F:zinc ion binding"/>
    <property type="evidence" value="ECO:0007669"/>
    <property type="project" value="InterPro"/>
</dbReference>
<evidence type="ECO:0000256" key="4">
    <source>
        <dbReference type="SAM" id="MobiDB-lite"/>
    </source>
</evidence>